<proteinExistence type="predicted"/>
<evidence type="ECO:0000259" key="4">
    <source>
        <dbReference type="Pfam" id="PF23355"/>
    </source>
</evidence>
<evidence type="ECO:0000313" key="6">
    <source>
        <dbReference type="EMBL" id="CAF1180411.1"/>
    </source>
</evidence>
<protein>
    <submittedName>
        <fullName evidence="7">Uncharacterized protein</fullName>
    </submittedName>
</protein>
<feature type="region of interest" description="Disordered" evidence="1">
    <location>
        <begin position="1"/>
        <end position="25"/>
    </location>
</feature>
<evidence type="ECO:0000256" key="1">
    <source>
        <dbReference type="SAM" id="MobiDB-lite"/>
    </source>
</evidence>
<evidence type="ECO:0000313" key="7">
    <source>
        <dbReference type="EMBL" id="CAF1235367.1"/>
    </source>
</evidence>
<evidence type="ECO:0000313" key="5">
    <source>
        <dbReference type="EMBL" id="CAF0873635.1"/>
    </source>
</evidence>
<sequence>MAPTENGDERGGHGKPPGSSNNNILFDQSKNEQISLTSGFKKLQMHLKNWKLSNHREEITAERLTPFRVFMIANPREKFTPQEYDSMKRYIDNGGSILLTLNEGGESRQMTNVNTFLKNYGIEVNDDSVIRAAYYKYFYPKEALILDGVLNRAIAENAHLIAATTPAPKNQKKSQNNVVVDKSLRAQVACSLEFVYPFGASLTVQPPSVPVLSTGTTCLPTQRAICAFYTSPSKSGGRLCVCGSTMIFHDTYLEKEQNRRLLDVVIEFLTNSSFRLNEIDAEVPDVSDEILSPDLIAMSEMLKCSLHDVEELPKDVRKLLDTQLYNLDLTLIPKMIRAYEELQMKHEPLTLIKPQFEVPMPSLKPAVFPPIFRDCEPPSLELFDLEDYFASETSRLNQLTNKCSEQDLDLFIKEFGNIAGISSRMPVDQRGGKQILEFIVTQLFEFKRMYQPGMDDDYLGGHNPLDSGRYTFGTGGGVGASNFDRLIVDS</sequence>
<evidence type="ECO:0000259" key="2">
    <source>
        <dbReference type="Pfam" id="PF21178"/>
    </source>
</evidence>
<name>A0A814YVR0_9BILA</name>
<feature type="domain" description="Intraflagellar transport protein 52 C-terminal" evidence="2">
    <location>
        <begin position="389"/>
        <end position="439"/>
    </location>
</feature>
<dbReference type="CDD" id="cd23683">
    <property type="entry name" value="IFT52_CTD"/>
    <property type="match status" value="1"/>
</dbReference>
<dbReference type="Pfam" id="PF23352">
    <property type="entry name" value="IFT52_central"/>
    <property type="match status" value="1"/>
</dbReference>
<dbReference type="GO" id="GO:0060271">
    <property type="term" value="P:cilium assembly"/>
    <property type="evidence" value="ECO:0007669"/>
    <property type="project" value="TreeGrafter"/>
</dbReference>
<keyword evidence="8" id="KW-1185">Reference proteome</keyword>
<evidence type="ECO:0000313" key="8">
    <source>
        <dbReference type="Proteomes" id="UP000663832"/>
    </source>
</evidence>
<dbReference type="InterPro" id="IPR039975">
    <property type="entry name" value="IFT52"/>
</dbReference>
<dbReference type="EMBL" id="CAJNOI010000029">
    <property type="protein sequence ID" value="CAF0873635.1"/>
    <property type="molecule type" value="Genomic_DNA"/>
</dbReference>
<gene>
    <name evidence="5" type="ORF">BJG266_LOCUS9035</name>
    <name evidence="6" type="ORF">QVE165_LOCUS24647</name>
    <name evidence="7" type="ORF">QVE165_LOCUS27668</name>
</gene>
<dbReference type="Proteomes" id="UP000663832">
    <property type="component" value="Unassembled WGS sequence"/>
</dbReference>
<feature type="domain" description="IFT52 central" evidence="3">
    <location>
        <begin position="298"/>
        <end position="378"/>
    </location>
</feature>
<dbReference type="GO" id="GO:0005929">
    <property type="term" value="C:cilium"/>
    <property type="evidence" value="ECO:0007669"/>
    <property type="project" value="TreeGrafter"/>
</dbReference>
<comment type="caution">
    <text evidence="7">The sequence shown here is derived from an EMBL/GenBank/DDBJ whole genome shotgun (WGS) entry which is preliminary data.</text>
</comment>
<dbReference type="PANTHER" id="PTHR12969">
    <property type="entry name" value="NGD5/OSM-6/IFT52"/>
    <property type="match status" value="1"/>
</dbReference>
<dbReference type="PANTHER" id="PTHR12969:SF7">
    <property type="entry name" value="INTRAFLAGELLAR TRANSPORT PROTEIN 52 HOMOLOG"/>
    <property type="match status" value="1"/>
</dbReference>
<dbReference type="InterPro" id="IPR048643">
    <property type="entry name" value="Itf52_C"/>
</dbReference>
<dbReference type="EMBL" id="CAJNOM010000174">
    <property type="protein sequence ID" value="CAF1180411.1"/>
    <property type="molecule type" value="Genomic_DNA"/>
</dbReference>
<dbReference type="InterPro" id="IPR055458">
    <property type="entry name" value="IFT52_GIFT"/>
</dbReference>
<dbReference type="GO" id="GO:0042073">
    <property type="term" value="P:intraciliary transport"/>
    <property type="evidence" value="ECO:0007669"/>
    <property type="project" value="TreeGrafter"/>
</dbReference>
<feature type="domain" description="IFT52 GIFT" evidence="4">
    <location>
        <begin position="24"/>
        <end position="282"/>
    </location>
</feature>
<organism evidence="7 8">
    <name type="scientific">Adineta steineri</name>
    <dbReference type="NCBI Taxonomy" id="433720"/>
    <lineage>
        <taxon>Eukaryota</taxon>
        <taxon>Metazoa</taxon>
        <taxon>Spiralia</taxon>
        <taxon>Gnathifera</taxon>
        <taxon>Rotifera</taxon>
        <taxon>Eurotatoria</taxon>
        <taxon>Bdelloidea</taxon>
        <taxon>Adinetida</taxon>
        <taxon>Adinetidae</taxon>
        <taxon>Adineta</taxon>
    </lineage>
</organism>
<evidence type="ECO:0000259" key="3">
    <source>
        <dbReference type="Pfam" id="PF23352"/>
    </source>
</evidence>
<dbReference type="OrthoDB" id="10259368at2759"/>
<dbReference type="EMBL" id="CAJNOM010000211">
    <property type="protein sequence ID" value="CAF1235367.1"/>
    <property type="molecule type" value="Genomic_DNA"/>
</dbReference>
<dbReference type="GO" id="GO:0030992">
    <property type="term" value="C:intraciliary transport particle B"/>
    <property type="evidence" value="ECO:0007669"/>
    <property type="project" value="TreeGrafter"/>
</dbReference>
<reference evidence="7" key="1">
    <citation type="submission" date="2021-02" db="EMBL/GenBank/DDBJ databases">
        <authorList>
            <person name="Nowell W R."/>
        </authorList>
    </citation>
    <scope>NUCLEOTIDE SEQUENCE</scope>
</reference>
<accession>A0A814YVR0</accession>
<dbReference type="Gene3D" id="6.10.250.2800">
    <property type="match status" value="1"/>
</dbReference>
<dbReference type="Pfam" id="PF21178">
    <property type="entry name" value="Itf52_C"/>
    <property type="match status" value="1"/>
</dbReference>
<dbReference type="Pfam" id="PF23355">
    <property type="entry name" value="IFT52_GIFT"/>
    <property type="match status" value="1"/>
</dbReference>
<dbReference type="Proteomes" id="UP000663877">
    <property type="component" value="Unassembled WGS sequence"/>
</dbReference>
<dbReference type="InterPro" id="IPR055460">
    <property type="entry name" value="IFT52_central"/>
</dbReference>
<dbReference type="GO" id="GO:0005814">
    <property type="term" value="C:centriole"/>
    <property type="evidence" value="ECO:0007669"/>
    <property type="project" value="TreeGrafter"/>
</dbReference>
<dbReference type="AlphaFoldDB" id="A0A814YVR0"/>